<dbReference type="PROSITE" id="PS50071">
    <property type="entry name" value="HOMEOBOX_2"/>
    <property type="match status" value="1"/>
</dbReference>
<evidence type="ECO:0000256" key="8">
    <source>
        <dbReference type="RuleBase" id="RU000682"/>
    </source>
</evidence>
<dbReference type="PANTHER" id="PTHR45882:SF3">
    <property type="entry name" value="PITUITARY HOMEOBOX HOMOLOG PTX1"/>
    <property type="match status" value="1"/>
</dbReference>
<feature type="domain" description="Homeobox" evidence="10">
    <location>
        <begin position="148"/>
        <end position="208"/>
    </location>
</feature>
<keyword evidence="3" id="KW-0217">Developmental protein</keyword>
<dbReference type="SMART" id="SM00389">
    <property type="entry name" value="HOX"/>
    <property type="match status" value="1"/>
</dbReference>
<organism evidence="12">
    <name type="scientific">Heliothis virescens</name>
    <name type="common">Tobacco budworm moth</name>
    <dbReference type="NCBI Taxonomy" id="7102"/>
    <lineage>
        <taxon>Eukaryota</taxon>
        <taxon>Metazoa</taxon>
        <taxon>Ecdysozoa</taxon>
        <taxon>Arthropoda</taxon>
        <taxon>Hexapoda</taxon>
        <taxon>Insecta</taxon>
        <taxon>Pterygota</taxon>
        <taxon>Neoptera</taxon>
        <taxon>Endopterygota</taxon>
        <taxon>Lepidoptera</taxon>
        <taxon>Glossata</taxon>
        <taxon>Ditrysia</taxon>
        <taxon>Noctuoidea</taxon>
        <taxon>Noctuidae</taxon>
        <taxon>Heliothinae</taxon>
        <taxon>Heliothis</taxon>
    </lineage>
</organism>
<dbReference type="PROSITE" id="PS50803">
    <property type="entry name" value="OAR"/>
    <property type="match status" value="2"/>
</dbReference>
<evidence type="ECO:0008006" key="13">
    <source>
        <dbReference type="Google" id="ProtNLM"/>
    </source>
</evidence>
<feature type="compositionally biased region" description="Polar residues" evidence="9">
    <location>
        <begin position="78"/>
        <end position="93"/>
    </location>
</feature>
<feature type="compositionally biased region" description="Basic residues" evidence="9">
    <location>
        <begin position="145"/>
        <end position="155"/>
    </location>
</feature>
<evidence type="ECO:0000256" key="5">
    <source>
        <dbReference type="ARBA" id="ARBA00023155"/>
    </source>
</evidence>
<accession>A0A2A4K5T1</accession>
<feature type="DNA-binding region" description="Homeobox" evidence="7">
    <location>
        <begin position="150"/>
        <end position="209"/>
    </location>
</feature>
<dbReference type="STRING" id="7102.A0A2A4K5T1"/>
<dbReference type="SUPFAM" id="SSF46689">
    <property type="entry name" value="Homeodomain-like"/>
    <property type="match status" value="1"/>
</dbReference>
<keyword evidence="6 7" id="KW-0539">Nucleus</keyword>
<dbReference type="GO" id="GO:0000981">
    <property type="term" value="F:DNA-binding transcription factor activity, RNA polymerase II-specific"/>
    <property type="evidence" value="ECO:0007669"/>
    <property type="project" value="InterPro"/>
</dbReference>
<dbReference type="GO" id="GO:0005634">
    <property type="term" value="C:nucleus"/>
    <property type="evidence" value="ECO:0007669"/>
    <property type="project" value="UniProtKB-SubCell"/>
</dbReference>
<evidence type="ECO:0000256" key="4">
    <source>
        <dbReference type="ARBA" id="ARBA00023125"/>
    </source>
</evidence>
<dbReference type="FunFam" id="1.10.10.60:FF:000031">
    <property type="entry name" value="Homeobox protein"/>
    <property type="match status" value="1"/>
</dbReference>
<reference evidence="12" key="1">
    <citation type="submission" date="2017-09" db="EMBL/GenBank/DDBJ databases">
        <title>Contemporary evolution of a Lepidopteran species, Heliothis virescens, in response to modern agricultural practices.</title>
        <authorList>
            <person name="Fritz M.L."/>
            <person name="Deyonke A.M."/>
            <person name="Papanicolaou A."/>
            <person name="Micinski S."/>
            <person name="Westbrook J."/>
            <person name="Gould F."/>
        </authorList>
    </citation>
    <scope>NUCLEOTIDE SEQUENCE [LARGE SCALE GENOMIC DNA]</scope>
    <source>
        <strain evidence="12">HvINT-</strain>
        <tissue evidence="12">Whole body</tissue>
    </source>
</reference>
<keyword evidence="4 7" id="KW-0238">DNA-binding</keyword>
<dbReference type="InterPro" id="IPR017970">
    <property type="entry name" value="Homeobox_CS"/>
</dbReference>
<protein>
    <recommendedName>
        <fullName evidence="13">Homeobox protein</fullName>
    </recommendedName>
</protein>
<dbReference type="PROSITE" id="PS00027">
    <property type="entry name" value="HOMEOBOX_1"/>
    <property type="match status" value="1"/>
</dbReference>
<dbReference type="GO" id="GO:0000978">
    <property type="term" value="F:RNA polymerase II cis-regulatory region sequence-specific DNA binding"/>
    <property type="evidence" value="ECO:0007669"/>
    <property type="project" value="TreeGrafter"/>
</dbReference>
<dbReference type="EMBL" id="NWSH01000098">
    <property type="protein sequence ID" value="PCG79591.1"/>
    <property type="molecule type" value="Genomic_DNA"/>
</dbReference>
<keyword evidence="5 7" id="KW-0371">Homeobox</keyword>
<dbReference type="InterPro" id="IPR001356">
    <property type="entry name" value="HD"/>
</dbReference>
<feature type="domain" description="OAR" evidence="11">
    <location>
        <begin position="510"/>
        <end position="523"/>
    </location>
</feature>
<evidence type="ECO:0000256" key="2">
    <source>
        <dbReference type="ARBA" id="ARBA00006503"/>
    </source>
</evidence>
<dbReference type="GO" id="GO:0009653">
    <property type="term" value="P:anatomical structure morphogenesis"/>
    <property type="evidence" value="ECO:0007669"/>
    <property type="project" value="TreeGrafter"/>
</dbReference>
<proteinExistence type="inferred from homology"/>
<evidence type="ECO:0000256" key="7">
    <source>
        <dbReference type="PROSITE-ProRule" id="PRU00108"/>
    </source>
</evidence>
<evidence type="ECO:0000256" key="3">
    <source>
        <dbReference type="ARBA" id="ARBA00022473"/>
    </source>
</evidence>
<dbReference type="PANTHER" id="PTHR45882">
    <property type="entry name" value="PITUITARY HOMEOBOX HOMOLOG PTX1"/>
    <property type="match status" value="1"/>
</dbReference>
<comment type="caution">
    <text evidence="12">The sequence shown here is derived from an EMBL/GenBank/DDBJ whole genome shotgun (WGS) entry which is preliminary data.</text>
</comment>
<dbReference type="InterPro" id="IPR003654">
    <property type="entry name" value="OAR_dom"/>
</dbReference>
<comment type="subcellular location">
    <subcellularLocation>
        <location evidence="1 7 8">Nucleus</location>
    </subcellularLocation>
</comment>
<feature type="region of interest" description="Disordered" evidence="9">
    <location>
        <begin position="75"/>
        <end position="158"/>
    </location>
</feature>
<evidence type="ECO:0000256" key="9">
    <source>
        <dbReference type="SAM" id="MobiDB-lite"/>
    </source>
</evidence>
<evidence type="ECO:0000259" key="11">
    <source>
        <dbReference type="PROSITE" id="PS50803"/>
    </source>
</evidence>
<comment type="similarity">
    <text evidence="2">Belongs to the paired homeobox family. Bicoid subfamily.</text>
</comment>
<dbReference type="Pfam" id="PF03826">
    <property type="entry name" value="OAR"/>
    <property type="match status" value="2"/>
</dbReference>
<evidence type="ECO:0000256" key="6">
    <source>
        <dbReference type="ARBA" id="ARBA00023242"/>
    </source>
</evidence>
<feature type="domain" description="OAR" evidence="11">
    <location>
        <begin position="340"/>
        <end position="353"/>
    </location>
</feature>
<evidence type="ECO:0000313" key="12">
    <source>
        <dbReference type="EMBL" id="PCG79591.1"/>
    </source>
</evidence>
<dbReference type="InterPro" id="IPR009057">
    <property type="entry name" value="Homeodomain-like_sf"/>
</dbReference>
<name>A0A2A4K5T1_HELVI</name>
<evidence type="ECO:0000259" key="10">
    <source>
        <dbReference type="PROSITE" id="PS50071"/>
    </source>
</evidence>
<dbReference type="Gene3D" id="1.10.10.60">
    <property type="entry name" value="Homeodomain-like"/>
    <property type="match status" value="2"/>
</dbReference>
<evidence type="ECO:0000256" key="1">
    <source>
        <dbReference type="ARBA" id="ARBA00004123"/>
    </source>
</evidence>
<dbReference type="CDD" id="cd00086">
    <property type="entry name" value="homeodomain"/>
    <property type="match status" value="2"/>
</dbReference>
<sequence>MEPLSENGLCLSELELHGGGHLHESVAASVGSAISSLMAPLHHEPQHTPLHHAPPLHHEPLEKLKLWAETGEFRDSGHSSLASVGSGVEQSSLYAPPRPRRDRKPTDDSEYFCNRPLTSEPTIKTESTTPGVGPDEPSMDDKGDKKNKRQRRQRTHFTSQQLQELEATFARNRYPDMSTREEIAMWTNLTEARVRVWFKNRRAKWRKRERNAMNAAAAAAADFKNGFSTQFNGLMQPFPDTDALYSSYPYNNWAAKVPSPLGTKSFPWPVNPLGSVVPASHHQGSVNCFNTATSMGGVGGGGMGGVAGTGGVGGGVAPCPYTPPNPYSMYRAEPCAAMSSSIASLRLKAKQHSSGFGGGYGGVSPVWFKNRRAKWRKRERNAMNAAAAAAADFKNGFSTQFNGLMQPFPDTDALYSSYPYNNWAAKVPSPLGTKSFPWPVNPLGSVVPASHHQGSVNCFNTATSMGGVGGGGMGGVAGTGGVGGGVAPCPYTPPNPYSMYRAEPCAAMSSSIASLRLKAKQHSSGFGGGYGGVSPVGRAGSAPLAACQYAGGVAERL</sequence>
<gene>
    <name evidence="12" type="ORF">B5V51_14914</name>
</gene>
<dbReference type="AlphaFoldDB" id="A0A2A4K5T1"/>
<feature type="compositionally biased region" description="Polar residues" evidence="9">
    <location>
        <begin position="116"/>
        <end position="130"/>
    </location>
</feature>
<dbReference type="Pfam" id="PF00046">
    <property type="entry name" value="Homeodomain"/>
    <property type="match status" value="1"/>
</dbReference>